<dbReference type="AlphaFoldDB" id="A0A7J5UJ08"/>
<keyword evidence="3" id="KW-1185">Reference proteome</keyword>
<feature type="region of interest" description="Disordered" evidence="1">
    <location>
        <begin position="22"/>
        <end position="50"/>
    </location>
</feature>
<dbReference type="GO" id="GO:0003677">
    <property type="term" value="F:DNA binding"/>
    <property type="evidence" value="ECO:0007669"/>
    <property type="project" value="UniProtKB-KW"/>
</dbReference>
<evidence type="ECO:0000256" key="1">
    <source>
        <dbReference type="SAM" id="MobiDB-lite"/>
    </source>
</evidence>
<evidence type="ECO:0000313" key="2">
    <source>
        <dbReference type="EMBL" id="KAE8762260.1"/>
    </source>
</evidence>
<proteinExistence type="predicted"/>
<name>A0A7J5UJ08_9MICO</name>
<accession>A0A7J5UJ08</accession>
<sequence>MAFLTPETVAAAARAKRAADAYLDERDGPTTGPAAGAGDGAGGGAAAPAR</sequence>
<reference evidence="2 3" key="1">
    <citation type="submission" date="2019-10" db="EMBL/GenBank/DDBJ databases">
        <title>Georgenia wutianyii sp. nov. and Georgenia yuyongxinii sp. nov. isolated from plateau pika (Ochotona curzoniae) in the Qinghai-Tibet plateau of China.</title>
        <authorList>
            <person name="Tian Z."/>
        </authorList>
    </citation>
    <scope>NUCLEOTIDE SEQUENCE [LARGE SCALE GENOMIC DNA]</scope>
    <source>
        <strain evidence="2 3">DSM 21501</strain>
    </source>
</reference>
<organism evidence="2 3">
    <name type="scientific">Georgenia thermotolerans</name>
    <dbReference type="NCBI Taxonomy" id="527326"/>
    <lineage>
        <taxon>Bacteria</taxon>
        <taxon>Bacillati</taxon>
        <taxon>Actinomycetota</taxon>
        <taxon>Actinomycetes</taxon>
        <taxon>Micrococcales</taxon>
        <taxon>Bogoriellaceae</taxon>
        <taxon>Georgenia</taxon>
    </lineage>
</organism>
<feature type="non-terminal residue" evidence="2">
    <location>
        <position position="50"/>
    </location>
</feature>
<keyword evidence="2" id="KW-0238">DNA-binding</keyword>
<gene>
    <name evidence="2" type="ORF">GB883_20265</name>
</gene>
<dbReference type="EMBL" id="WHJE01000209">
    <property type="protein sequence ID" value="KAE8762260.1"/>
    <property type="molecule type" value="Genomic_DNA"/>
</dbReference>
<evidence type="ECO:0000313" key="3">
    <source>
        <dbReference type="Proteomes" id="UP000451860"/>
    </source>
</evidence>
<feature type="compositionally biased region" description="Gly residues" evidence="1">
    <location>
        <begin position="35"/>
        <end position="50"/>
    </location>
</feature>
<protein>
    <submittedName>
        <fullName evidence="2">DNA-binding response regulator</fullName>
    </submittedName>
</protein>
<dbReference type="Proteomes" id="UP000451860">
    <property type="component" value="Unassembled WGS sequence"/>
</dbReference>
<comment type="caution">
    <text evidence="2">The sequence shown here is derived from an EMBL/GenBank/DDBJ whole genome shotgun (WGS) entry which is preliminary data.</text>
</comment>